<organism evidence="1 2">
    <name type="scientific">[Clostridium] celerecrescens 18A</name>
    <dbReference type="NCBI Taxonomy" id="1286362"/>
    <lineage>
        <taxon>Bacteria</taxon>
        <taxon>Bacillati</taxon>
        <taxon>Bacillota</taxon>
        <taxon>Clostridia</taxon>
        <taxon>Lachnospirales</taxon>
        <taxon>Lachnospiraceae</taxon>
        <taxon>Lacrimispora</taxon>
    </lineage>
</organism>
<protein>
    <submittedName>
        <fullName evidence="1">Uncharacterized protein</fullName>
    </submittedName>
</protein>
<dbReference type="InterPro" id="IPR046557">
    <property type="entry name" value="DUF6711"/>
</dbReference>
<dbReference type="Proteomes" id="UP000231092">
    <property type="component" value="Unassembled WGS sequence"/>
</dbReference>
<comment type="caution">
    <text evidence="1">The sequence shown here is derived from an EMBL/GenBank/DDBJ whole genome shotgun (WGS) entry which is preliminary data.</text>
</comment>
<name>A0A2M8Z2X1_9FIRM</name>
<sequence>MTFEGWLLKINEKVFPNELIALESYKCTPDQIMDLDPYRDGSGELHRNVLPHTATSIEFSTTHLRLRDADKLNGFVPHGVRVKCEIEYWNPNTSSYKAGAFYISDIPYEIVNVDEKRKDILYKPIKITLTEY</sequence>
<evidence type="ECO:0000313" key="1">
    <source>
        <dbReference type="EMBL" id="PJJ27805.1"/>
    </source>
</evidence>
<dbReference type="RefSeq" id="WP_100304396.1">
    <property type="nucleotide sequence ID" value="NZ_PGET01000001.1"/>
</dbReference>
<dbReference type="Pfam" id="PF20458">
    <property type="entry name" value="DUF6711"/>
    <property type="match status" value="1"/>
</dbReference>
<dbReference type="AlphaFoldDB" id="A0A2M8Z2X1"/>
<dbReference type="EMBL" id="PGET01000001">
    <property type="protein sequence ID" value="PJJ27805.1"/>
    <property type="molecule type" value="Genomic_DNA"/>
</dbReference>
<evidence type="ECO:0000313" key="2">
    <source>
        <dbReference type="Proteomes" id="UP000231092"/>
    </source>
</evidence>
<proteinExistence type="predicted"/>
<dbReference type="OrthoDB" id="2056809at2"/>
<accession>A0A2M8Z2X1</accession>
<gene>
    <name evidence="1" type="ORF">H171_1284</name>
</gene>
<reference evidence="1 2" key="1">
    <citation type="submission" date="2017-11" db="EMBL/GenBank/DDBJ databases">
        <title>Understudied soil microbes with underappreciated capabilities: Untangling the Clostridium saccharolyticum group.</title>
        <authorList>
            <person name="Leschine S."/>
        </authorList>
    </citation>
    <scope>NUCLEOTIDE SEQUENCE [LARGE SCALE GENOMIC DNA]</scope>
    <source>
        <strain evidence="1 2">18A</strain>
    </source>
</reference>